<reference evidence="2" key="1">
    <citation type="journal article" date="2022" name="Nat. Commun.">
        <title>Chromosome evolution and the genetic basis of agronomically important traits in greater yam.</title>
        <authorList>
            <person name="Bredeson J.V."/>
            <person name="Lyons J.B."/>
            <person name="Oniyinde I.O."/>
            <person name="Okereke N.R."/>
            <person name="Kolade O."/>
            <person name="Nnabue I."/>
            <person name="Nwadili C.O."/>
            <person name="Hribova E."/>
            <person name="Parker M."/>
            <person name="Nwogha J."/>
            <person name="Shu S."/>
            <person name="Carlson J."/>
            <person name="Kariba R."/>
            <person name="Muthemba S."/>
            <person name="Knop K."/>
            <person name="Barton G.J."/>
            <person name="Sherwood A.V."/>
            <person name="Lopez-Montes A."/>
            <person name="Asiedu R."/>
            <person name="Jamnadass R."/>
            <person name="Muchugi A."/>
            <person name="Goodstein D."/>
            <person name="Egesi C.N."/>
            <person name="Featherston J."/>
            <person name="Asfaw A."/>
            <person name="Simpson G.G."/>
            <person name="Dolezel J."/>
            <person name="Hendre P.S."/>
            <person name="Van Deynze A."/>
            <person name="Kumar P.L."/>
            <person name="Obidiegwu J.E."/>
            <person name="Bhattacharjee R."/>
            <person name="Rokhsar D.S."/>
        </authorList>
    </citation>
    <scope>NUCLEOTIDE SEQUENCE [LARGE SCALE GENOMIC DNA]</scope>
    <source>
        <strain evidence="2">cv. TDa95/00328</strain>
    </source>
</reference>
<organism evidence="1 2">
    <name type="scientific">Dioscorea alata</name>
    <name type="common">Purple yam</name>
    <dbReference type="NCBI Taxonomy" id="55571"/>
    <lineage>
        <taxon>Eukaryota</taxon>
        <taxon>Viridiplantae</taxon>
        <taxon>Streptophyta</taxon>
        <taxon>Embryophyta</taxon>
        <taxon>Tracheophyta</taxon>
        <taxon>Spermatophyta</taxon>
        <taxon>Magnoliopsida</taxon>
        <taxon>Liliopsida</taxon>
        <taxon>Dioscoreales</taxon>
        <taxon>Dioscoreaceae</taxon>
        <taxon>Dioscorea</taxon>
    </lineage>
</organism>
<sequence>MRRPGNCVDAGLVALKLNDGQSREADIEHHYLGAVHDYGSHVPGVLFVPPEPHKRGFSGVGGLVDDGGVLLITEVENADGSVGGDGGEDADAAPGDVVDLLVVGNELGVYSLAFDVPDGAGGVDGGGADATGLRLVPVEGGEWSAELRVLVAIEEGLEFDAVIVDTPQPEEVGRGGQKVLADAVAVGDEHGFSGRVGVLKGERGVGADVACGIVKLDDLDTVLVLLHEAGNGEAVLLVPANAPVHSVDVPWRLVRVDLRSLLLLLRPLRRSLAAAATTAAAAIAPHLYLSLSSNSKAFRFSGTCNAIWTKLARP</sequence>
<gene>
    <name evidence="1" type="ORF">IHE45_10G001400</name>
</gene>
<accession>A0ACB7V8Y8</accession>
<keyword evidence="2" id="KW-1185">Reference proteome</keyword>
<evidence type="ECO:0000313" key="1">
    <source>
        <dbReference type="EMBL" id="KAH7670076.1"/>
    </source>
</evidence>
<dbReference type="EMBL" id="CM037020">
    <property type="protein sequence ID" value="KAH7670076.1"/>
    <property type="molecule type" value="Genomic_DNA"/>
</dbReference>
<comment type="caution">
    <text evidence="1">The sequence shown here is derived from an EMBL/GenBank/DDBJ whole genome shotgun (WGS) entry which is preliminary data.</text>
</comment>
<name>A0ACB7V8Y8_DIOAL</name>
<proteinExistence type="predicted"/>
<evidence type="ECO:0000313" key="2">
    <source>
        <dbReference type="Proteomes" id="UP000827976"/>
    </source>
</evidence>
<dbReference type="Proteomes" id="UP000827976">
    <property type="component" value="Chromosome 10"/>
</dbReference>
<protein>
    <submittedName>
        <fullName evidence="1">Uncharacterized protein</fullName>
    </submittedName>
</protein>